<dbReference type="KEGG" id="cohn:KCTCHS21_30600"/>
<dbReference type="HAMAP" id="MF_01506">
    <property type="entry name" value="Tlp"/>
    <property type="match status" value="1"/>
</dbReference>
<dbReference type="EMBL" id="AP019400">
    <property type="protein sequence ID" value="BBI33661.1"/>
    <property type="molecule type" value="Genomic_DNA"/>
</dbReference>
<gene>
    <name evidence="2" type="primary">tlp</name>
    <name evidence="2" type="ORF">KCTCHS21_30600</name>
</gene>
<accession>A0A3T1D6H2</accession>
<sequence>MANPDDRSDNAAKLQDAKQNTIENLEESEHYLDEHSEELNPQEAQTLAKKNEGRRNAISSFENEIADESESNSNE</sequence>
<dbReference type="InterPro" id="IPR017524">
    <property type="entry name" value="SASP_thioredoxin-like"/>
</dbReference>
<dbReference type="Pfam" id="PF19824">
    <property type="entry name" value="Tlp"/>
    <property type="match status" value="1"/>
</dbReference>
<dbReference type="OrthoDB" id="1799076at2"/>
<proteinExistence type="inferred from homology"/>
<keyword evidence="3" id="KW-1185">Reference proteome</keyword>
<evidence type="ECO:0000256" key="1">
    <source>
        <dbReference type="SAM" id="MobiDB-lite"/>
    </source>
</evidence>
<feature type="compositionally biased region" description="Acidic residues" evidence="1">
    <location>
        <begin position="64"/>
        <end position="75"/>
    </location>
</feature>
<name>A0A3T1D6H2_9BACL</name>
<dbReference type="NCBIfam" id="TIGR03090">
    <property type="entry name" value="SASP_tlp"/>
    <property type="match status" value="1"/>
</dbReference>
<organism evidence="2 3">
    <name type="scientific">Cohnella abietis</name>
    <dbReference type="NCBI Taxonomy" id="2507935"/>
    <lineage>
        <taxon>Bacteria</taxon>
        <taxon>Bacillati</taxon>
        <taxon>Bacillota</taxon>
        <taxon>Bacilli</taxon>
        <taxon>Bacillales</taxon>
        <taxon>Paenibacillaceae</taxon>
        <taxon>Cohnella</taxon>
    </lineage>
</organism>
<evidence type="ECO:0000313" key="3">
    <source>
        <dbReference type="Proteomes" id="UP000289856"/>
    </source>
</evidence>
<dbReference type="RefSeq" id="WP_130609715.1">
    <property type="nucleotide sequence ID" value="NZ_AP019400.1"/>
</dbReference>
<dbReference type="AlphaFoldDB" id="A0A3T1D6H2"/>
<evidence type="ECO:0000313" key="2">
    <source>
        <dbReference type="EMBL" id="BBI33661.1"/>
    </source>
</evidence>
<reference evidence="2 3" key="1">
    <citation type="submission" date="2019-01" db="EMBL/GenBank/DDBJ databases">
        <title>Complete genome sequence of Cohnella hallensis HS21 isolated from Korean fir (Abies koreana) rhizospheric soil.</title>
        <authorList>
            <person name="Jiang L."/>
            <person name="Kang S.W."/>
            <person name="Kim S."/>
            <person name="Jung J."/>
            <person name="Kim C.Y."/>
            <person name="Kim D.H."/>
            <person name="Kim S.W."/>
            <person name="Lee J."/>
        </authorList>
    </citation>
    <scope>NUCLEOTIDE SEQUENCE [LARGE SCALE GENOMIC DNA]</scope>
    <source>
        <strain evidence="2 3">HS21</strain>
    </source>
</reference>
<dbReference type="Proteomes" id="UP000289856">
    <property type="component" value="Chromosome"/>
</dbReference>
<protein>
    <submittedName>
        <fullName evidence="2">Small, acid-soluble spore protein Tlp</fullName>
    </submittedName>
</protein>
<feature type="region of interest" description="Disordered" evidence="1">
    <location>
        <begin position="31"/>
        <end position="75"/>
    </location>
</feature>